<dbReference type="InterPro" id="IPR008480">
    <property type="entry name" value="DUF761_pln"/>
</dbReference>
<feature type="compositionally biased region" description="Polar residues" evidence="1">
    <location>
        <begin position="100"/>
        <end position="114"/>
    </location>
</feature>
<dbReference type="AlphaFoldDB" id="A0A6J5YCQ1"/>
<feature type="compositionally biased region" description="Basic and acidic residues" evidence="1">
    <location>
        <begin position="28"/>
        <end position="43"/>
    </location>
</feature>
<feature type="compositionally biased region" description="Basic and acidic residues" evidence="1">
    <location>
        <begin position="50"/>
        <end position="59"/>
    </location>
</feature>
<reference evidence="3" key="1">
    <citation type="journal article" date="2020" name="Genome Biol.">
        <title>Gamete binning: chromosome-level and haplotype-resolved genome assembly enabled by high-throughput single-cell sequencing of gamete genomes.</title>
        <authorList>
            <person name="Campoy J.A."/>
            <person name="Sun H."/>
            <person name="Goel M."/>
            <person name="Jiao W.-B."/>
            <person name="Folz-Donahue K."/>
            <person name="Wang N."/>
            <person name="Rubio M."/>
            <person name="Liu C."/>
            <person name="Kukat C."/>
            <person name="Ruiz D."/>
            <person name="Huettel B."/>
            <person name="Schneeberger K."/>
        </authorList>
    </citation>
    <scope>NUCLEOTIDE SEQUENCE [LARGE SCALE GENOMIC DNA]</scope>
    <source>
        <strain evidence="3">cv. Rojo Pasion</strain>
    </source>
</reference>
<feature type="region of interest" description="Disordered" evidence="1">
    <location>
        <begin position="1"/>
        <end position="75"/>
    </location>
</feature>
<dbReference type="EMBL" id="CAEKKB010000008">
    <property type="protein sequence ID" value="CAB4322227.1"/>
    <property type="molecule type" value="Genomic_DNA"/>
</dbReference>
<proteinExistence type="predicted"/>
<organism evidence="2 3">
    <name type="scientific">Prunus armeniaca</name>
    <name type="common">Apricot</name>
    <name type="synonym">Armeniaca vulgaris</name>
    <dbReference type="NCBI Taxonomy" id="36596"/>
    <lineage>
        <taxon>Eukaryota</taxon>
        <taxon>Viridiplantae</taxon>
        <taxon>Streptophyta</taxon>
        <taxon>Embryophyta</taxon>
        <taxon>Tracheophyta</taxon>
        <taxon>Spermatophyta</taxon>
        <taxon>Magnoliopsida</taxon>
        <taxon>eudicotyledons</taxon>
        <taxon>Gunneridae</taxon>
        <taxon>Pentapetalae</taxon>
        <taxon>rosids</taxon>
        <taxon>fabids</taxon>
        <taxon>Rosales</taxon>
        <taxon>Rosaceae</taxon>
        <taxon>Amygdaloideae</taxon>
        <taxon>Amygdaleae</taxon>
        <taxon>Prunus</taxon>
    </lineage>
</organism>
<dbReference type="PANTHER" id="PTHR36378:SF1">
    <property type="entry name" value="COTTON FIBER PROTEIN"/>
    <property type="match status" value="1"/>
</dbReference>
<protein>
    <submittedName>
        <fullName evidence="2">Uncharacterized protein</fullName>
    </submittedName>
</protein>
<evidence type="ECO:0000313" key="2">
    <source>
        <dbReference type="EMBL" id="CAB4322227.1"/>
    </source>
</evidence>
<feature type="region of interest" description="Disordered" evidence="1">
    <location>
        <begin position="128"/>
        <end position="170"/>
    </location>
</feature>
<keyword evidence="3" id="KW-1185">Reference proteome</keyword>
<evidence type="ECO:0000313" key="3">
    <source>
        <dbReference type="Proteomes" id="UP000507245"/>
    </source>
</evidence>
<name>A0A6J5YCQ1_PRUAR</name>
<feature type="region of interest" description="Disordered" evidence="1">
    <location>
        <begin position="91"/>
        <end position="114"/>
    </location>
</feature>
<dbReference type="Proteomes" id="UP000507245">
    <property type="component" value="Unassembled WGS sequence"/>
</dbReference>
<evidence type="ECO:0000256" key="1">
    <source>
        <dbReference type="SAM" id="MobiDB-lite"/>
    </source>
</evidence>
<gene>
    <name evidence="2" type="ORF">ORAREDHAP_LOCUS51561</name>
</gene>
<dbReference type="PANTHER" id="PTHR36378">
    <property type="entry name" value="COTTON FIBER PROTEIN"/>
    <property type="match status" value="1"/>
</dbReference>
<dbReference type="OrthoDB" id="1163829at2759"/>
<dbReference type="Pfam" id="PF05553">
    <property type="entry name" value="DUF761"/>
    <property type="match status" value="1"/>
</dbReference>
<sequence length="241" mass="26790">MEPKSDSVIITIADSNKGPRPSPTPTDIIDHTSIKEAAHDHQSDHHHHDHQSDHHHHDVGPTSAAAPAPKKKRSGGAMHILQLAVFMLRRRHRSDRKSKPTSFEGQAQAVTSTKGTWKRLVGSIRPLHLQTTSNSTPPSSVHTPAPSERYEDVLPPPMSPARTDDLSSEDGMTSRYASAVNLQELDRTDEDNDNASIINANIDAKAEEFIAQFYQQMRLQRLDRLDSVHLSCNDTIRRSTS</sequence>
<feature type="compositionally biased region" description="Polar residues" evidence="1">
    <location>
        <begin position="129"/>
        <end position="142"/>
    </location>
</feature>
<accession>A0A6J5YCQ1</accession>